<feature type="region of interest" description="Disordered" evidence="1">
    <location>
        <begin position="415"/>
        <end position="438"/>
    </location>
</feature>
<dbReference type="Proteomes" id="UP001189429">
    <property type="component" value="Unassembled WGS sequence"/>
</dbReference>
<feature type="transmembrane region" description="Helical" evidence="2">
    <location>
        <begin position="249"/>
        <end position="273"/>
    </location>
</feature>
<evidence type="ECO:0000256" key="2">
    <source>
        <dbReference type="SAM" id="Phobius"/>
    </source>
</evidence>
<reference evidence="3" key="1">
    <citation type="submission" date="2023-10" db="EMBL/GenBank/DDBJ databases">
        <authorList>
            <person name="Chen Y."/>
            <person name="Shah S."/>
            <person name="Dougan E. K."/>
            <person name="Thang M."/>
            <person name="Chan C."/>
        </authorList>
    </citation>
    <scope>NUCLEOTIDE SEQUENCE [LARGE SCALE GENOMIC DNA]</scope>
</reference>
<feature type="transmembrane region" description="Helical" evidence="2">
    <location>
        <begin position="61"/>
        <end position="81"/>
    </location>
</feature>
<feature type="transmembrane region" description="Helical" evidence="2">
    <location>
        <begin position="193"/>
        <end position="213"/>
    </location>
</feature>
<accession>A0ABN9PTY6</accession>
<evidence type="ECO:0000313" key="3">
    <source>
        <dbReference type="EMBL" id="CAK0795114.1"/>
    </source>
</evidence>
<dbReference type="EMBL" id="CAUYUJ010001262">
    <property type="protein sequence ID" value="CAK0795114.1"/>
    <property type="molecule type" value="Genomic_DNA"/>
</dbReference>
<comment type="caution">
    <text evidence="3">The sequence shown here is derived from an EMBL/GenBank/DDBJ whole genome shotgun (WGS) entry which is preliminary data.</text>
</comment>
<name>A0ABN9PTY6_9DINO</name>
<keyword evidence="2" id="KW-1133">Transmembrane helix</keyword>
<organism evidence="3 4">
    <name type="scientific">Prorocentrum cordatum</name>
    <dbReference type="NCBI Taxonomy" id="2364126"/>
    <lineage>
        <taxon>Eukaryota</taxon>
        <taxon>Sar</taxon>
        <taxon>Alveolata</taxon>
        <taxon>Dinophyceae</taxon>
        <taxon>Prorocentrales</taxon>
        <taxon>Prorocentraceae</taxon>
        <taxon>Prorocentrum</taxon>
    </lineage>
</organism>
<protein>
    <submittedName>
        <fullName evidence="3">Uncharacterized protein</fullName>
    </submittedName>
</protein>
<keyword evidence="2" id="KW-0812">Transmembrane</keyword>
<keyword evidence="4" id="KW-1185">Reference proteome</keyword>
<gene>
    <name evidence="3" type="ORF">PCOR1329_LOCUS4868</name>
</gene>
<proteinExistence type="predicted"/>
<feature type="transmembrane region" description="Helical" evidence="2">
    <location>
        <begin position="157"/>
        <end position="181"/>
    </location>
</feature>
<keyword evidence="2" id="KW-0472">Membrane</keyword>
<sequence>MQGGYQGQQMAYAGQMLAYQQDHQLSETETRKFERREMRLKMMEKKAKQEVGHDETVVKGIVVLALFNAALLFICLCGGSWKFRAFRGFGMKTLSLQTSLLSINVEFECGKNWVEDKVCKFFQGLNGHHSLMEFSHLSCVMGETPCQTMKTLYYGNFIIFLTVSTAIILQLGGAGFIWFYWYKAPLAKVREWALNMMTVGPLLAVTGIGSWAFCTPDLGDLPRGWAALMSSYTGNSLLSYHPLNNLEFGWTFFLAIITVLFMFAQVAVFPCCFRAHWREQITEQELEEEELRIEESLDASLLPGEAAAENGSAWPAAGAPSQYGALPQQPPGYHQARRQTTRRASSGGRGEPGRTTFPGQGSAVGSQDLLHAGGFRPAAGPVPRCMGASPGARRRQEDQPRELILCPAICYPTLSLPPERRGGPSQKVRKWRAQSTCS</sequence>
<feature type="region of interest" description="Disordered" evidence="1">
    <location>
        <begin position="310"/>
        <end position="399"/>
    </location>
</feature>
<evidence type="ECO:0000256" key="1">
    <source>
        <dbReference type="SAM" id="MobiDB-lite"/>
    </source>
</evidence>
<evidence type="ECO:0000313" key="4">
    <source>
        <dbReference type="Proteomes" id="UP001189429"/>
    </source>
</evidence>